<dbReference type="InterPro" id="IPR051533">
    <property type="entry name" value="WaaL-like"/>
</dbReference>
<feature type="domain" description="Virulence factor membrane-bound polymerase C-terminal" evidence="7">
    <location>
        <begin position="326"/>
        <end position="505"/>
    </location>
</feature>
<dbReference type="GO" id="GO:0016020">
    <property type="term" value="C:membrane"/>
    <property type="evidence" value="ECO:0007669"/>
    <property type="project" value="UniProtKB-SubCell"/>
</dbReference>
<dbReference type="OrthoDB" id="4448at2"/>
<feature type="transmembrane region" description="Helical" evidence="5">
    <location>
        <begin position="78"/>
        <end position="101"/>
    </location>
</feature>
<dbReference type="Proteomes" id="UP000186609">
    <property type="component" value="Chromosome"/>
</dbReference>
<feature type="transmembrane region" description="Helical" evidence="5">
    <location>
        <begin position="121"/>
        <end position="138"/>
    </location>
</feature>
<feature type="transmembrane region" description="Helical" evidence="5">
    <location>
        <begin position="197"/>
        <end position="216"/>
    </location>
</feature>
<accession>A0A1P8K2R1</accession>
<keyword evidence="3 5" id="KW-1133">Transmembrane helix</keyword>
<dbReference type="Pfam" id="PF11846">
    <property type="entry name" value="Wzy_C_2"/>
    <property type="match status" value="1"/>
</dbReference>
<sequence length="510" mass="56636">MSIRFPTARAHLCVAWALVVLPWCFPFTTGPSSALLPWLVAVLASSGLLLVRFASLFATSKGDGGAYSRPSEYAAQAWLIAGLLSSLIALIQYAGASAAFAPWINYTEAGEAFANLRQRNQFATLTNIALAALLWWTVQPRPLARQADAYGAALLMAVVLALGNAASSSRTGLLQLVMLIALVAWWGGWRLAAVRRLLLVFCGAYAAALWVLPWAIGLDPLSHGAWARMQAGDAICSSRITLWRNVLHLISLRPWFGWGWGELDYAHFVTPYDGPRFCDILDNAHNLPLHLAVELGIPVAVTVCGLLTWLVLRARPWQETDPTRQLAWAVLALIGLHSLLEYPLWYGPFQMAVGLCIVLLWPRSAEPASEKKRRLMQWSCALIASILLAACAYTGWDYRRISQIYLPPESRAEAYRGDTLAKIRDSWLFSEQVKFAELTITPLTPQNAEHMHALAEDLLHFSPEPRVVEKLIESALLLQRYDEARINLARFRAAFPDAHDRWAATHPLPF</sequence>
<evidence type="ECO:0000256" key="4">
    <source>
        <dbReference type="ARBA" id="ARBA00023136"/>
    </source>
</evidence>
<evidence type="ECO:0000313" key="9">
    <source>
        <dbReference type="EMBL" id="APW40286.1"/>
    </source>
</evidence>
<dbReference type="InterPro" id="IPR021797">
    <property type="entry name" value="Wzy_C_2"/>
</dbReference>
<evidence type="ECO:0000259" key="8">
    <source>
        <dbReference type="Pfam" id="PF15864"/>
    </source>
</evidence>
<dbReference type="PANTHER" id="PTHR37422">
    <property type="entry name" value="TEICHURONIC ACID BIOSYNTHESIS PROTEIN TUAE"/>
    <property type="match status" value="1"/>
</dbReference>
<dbReference type="InterPro" id="IPR031726">
    <property type="entry name" value="PglL_A"/>
</dbReference>
<feature type="transmembrane region" description="Helical" evidence="5">
    <location>
        <begin position="324"/>
        <end position="340"/>
    </location>
</feature>
<feature type="transmembrane region" description="Helical" evidence="5">
    <location>
        <begin position="36"/>
        <end position="57"/>
    </location>
</feature>
<protein>
    <submittedName>
        <fullName evidence="9">Polymerase</fullName>
    </submittedName>
</protein>
<proteinExistence type="predicted"/>
<gene>
    <name evidence="9" type="ORF">RD110_26345</name>
</gene>
<organism evidence="9 10">
    <name type="scientific">Rhodoferax koreensis</name>
    <dbReference type="NCBI Taxonomy" id="1842727"/>
    <lineage>
        <taxon>Bacteria</taxon>
        <taxon>Pseudomonadati</taxon>
        <taxon>Pseudomonadota</taxon>
        <taxon>Betaproteobacteria</taxon>
        <taxon>Burkholderiales</taxon>
        <taxon>Comamonadaceae</taxon>
        <taxon>Rhodoferax</taxon>
    </lineage>
</organism>
<evidence type="ECO:0000256" key="5">
    <source>
        <dbReference type="SAM" id="Phobius"/>
    </source>
</evidence>
<feature type="transmembrane region" description="Helical" evidence="5">
    <location>
        <begin position="291"/>
        <end position="312"/>
    </location>
</feature>
<evidence type="ECO:0000259" key="7">
    <source>
        <dbReference type="Pfam" id="PF11846"/>
    </source>
</evidence>
<dbReference type="AlphaFoldDB" id="A0A1P8K2R1"/>
<dbReference type="InterPro" id="IPR007016">
    <property type="entry name" value="O-antigen_ligase-rel_domated"/>
</dbReference>
<name>A0A1P8K2R1_9BURK</name>
<evidence type="ECO:0000313" key="10">
    <source>
        <dbReference type="Proteomes" id="UP000186609"/>
    </source>
</evidence>
<evidence type="ECO:0000256" key="3">
    <source>
        <dbReference type="ARBA" id="ARBA00022989"/>
    </source>
</evidence>
<dbReference type="Pfam" id="PF15864">
    <property type="entry name" value="PglL_A"/>
    <property type="match status" value="1"/>
</dbReference>
<evidence type="ECO:0000259" key="6">
    <source>
        <dbReference type="Pfam" id="PF04932"/>
    </source>
</evidence>
<dbReference type="EMBL" id="CP019236">
    <property type="protein sequence ID" value="APW40286.1"/>
    <property type="molecule type" value="Genomic_DNA"/>
</dbReference>
<dbReference type="PANTHER" id="PTHR37422:SF13">
    <property type="entry name" value="LIPOPOLYSACCHARIDE BIOSYNTHESIS PROTEIN PA4999-RELATED"/>
    <property type="match status" value="1"/>
</dbReference>
<feature type="transmembrane region" description="Helical" evidence="5">
    <location>
        <begin position="150"/>
        <end position="167"/>
    </location>
</feature>
<dbReference type="KEGG" id="rhy:RD110_26345"/>
<comment type="subcellular location">
    <subcellularLocation>
        <location evidence="1">Membrane</location>
        <topology evidence="1">Multi-pass membrane protein</topology>
    </subcellularLocation>
</comment>
<dbReference type="STRING" id="1842727.RD110_26345"/>
<feature type="transmembrane region" description="Helical" evidence="5">
    <location>
        <begin position="375"/>
        <end position="396"/>
    </location>
</feature>
<keyword evidence="10" id="KW-1185">Reference proteome</keyword>
<feature type="domain" description="Protein glycosylation ligase" evidence="8">
    <location>
        <begin position="112"/>
        <end position="136"/>
    </location>
</feature>
<dbReference type="Pfam" id="PF04932">
    <property type="entry name" value="Wzy_C"/>
    <property type="match status" value="1"/>
</dbReference>
<reference evidence="9 10" key="1">
    <citation type="submission" date="2017-01" db="EMBL/GenBank/DDBJ databases">
        <authorList>
            <person name="Mah S.A."/>
            <person name="Swanson W.J."/>
            <person name="Moy G.W."/>
            <person name="Vacquier V.D."/>
        </authorList>
    </citation>
    <scope>NUCLEOTIDE SEQUENCE [LARGE SCALE GENOMIC DNA]</scope>
    <source>
        <strain evidence="9 10">DCY110</strain>
    </source>
</reference>
<feature type="transmembrane region" description="Helical" evidence="5">
    <location>
        <begin position="173"/>
        <end position="192"/>
    </location>
</feature>
<keyword evidence="4 5" id="KW-0472">Membrane</keyword>
<feature type="domain" description="O-antigen ligase-related" evidence="6">
    <location>
        <begin position="156"/>
        <end position="302"/>
    </location>
</feature>
<evidence type="ECO:0000256" key="2">
    <source>
        <dbReference type="ARBA" id="ARBA00022692"/>
    </source>
</evidence>
<evidence type="ECO:0000256" key="1">
    <source>
        <dbReference type="ARBA" id="ARBA00004141"/>
    </source>
</evidence>
<keyword evidence="2 5" id="KW-0812">Transmembrane</keyword>